<dbReference type="CDD" id="cd16650">
    <property type="entry name" value="SP-RING_PIAS-like"/>
    <property type="match status" value="1"/>
</dbReference>
<dbReference type="GO" id="GO:0000785">
    <property type="term" value="C:chromatin"/>
    <property type="evidence" value="ECO:0007669"/>
    <property type="project" value="TreeGrafter"/>
</dbReference>
<keyword evidence="2 4" id="KW-0863">Zinc-finger</keyword>
<feature type="compositionally biased region" description="Low complexity" evidence="5">
    <location>
        <begin position="180"/>
        <end position="192"/>
    </location>
</feature>
<dbReference type="PROSITE" id="PS51044">
    <property type="entry name" value="ZF_SP_RING"/>
    <property type="match status" value="1"/>
</dbReference>
<name>A0A3R7LGZ0_9TRYP</name>
<evidence type="ECO:0000313" key="8">
    <source>
        <dbReference type="Proteomes" id="UP000284403"/>
    </source>
</evidence>
<evidence type="ECO:0000256" key="1">
    <source>
        <dbReference type="ARBA" id="ARBA00022723"/>
    </source>
</evidence>
<evidence type="ECO:0000259" key="6">
    <source>
        <dbReference type="PROSITE" id="PS51044"/>
    </source>
</evidence>
<dbReference type="Pfam" id="PF02891">
    <property type="entry name" value="zf-MIZ"/>
    <property type="match status" value="1"/>
</dbReference>
<dbReference type="GO" id="GO:0008270">
    <property type="term" value="F:zinc ion binding"/>
    <property type="evidence" value="ECO:0007669"/>
    <property type="project" value="UniProtKB-KW"/>
</dbReference>
<gene>
    <name evidence="7" type="ORF">Tco025E_00731</name>
</gene>
<dbReference type="InterPro" id="IPR013083">
    <property type="entry name" value="Znf_RING/FYVE/PHD"/>
</dbReference>
<feature type="region of interest" description="Disordered" evidence="5">
    <location>
        <begin position="361"/>
        <end position="415"/>
    </location>
</feature>
<dbReference type="RefSeq" id="XP_029232279.1">
    <property type="nucleotide sequence ID" value="XM_029367671.1"/>
</dbReference>
<evidence type="ECO:0000256" key="4">
    <source>
        <dbReference type="PROSITE-ProRule" id="PRU00452"/>
    </source>
</evidence>
<sequence>MAIVPPTPPPSRNSPLYPVHAVLRRFDLHAGSSNGVALQRIGPPPPPPLPSAAPLQGGRMELVLFPCQLGEPTQPIGWPPASLYECTVMVNDAYVTEDFPRSPTRSASHRTLAGLPLSRYLRLREDGSIDPEAPLRLFVTSKAKWAATFLLAWCRVNDASAVVADVVARLLRSEAACTGSTASSASSSSLNDDGSENGAESDVDVDSGWVEDDGDDVDKADKPGGGHTASAVQLSNRATSSAGTALGAAAPVDAEDDDGGLVGDGEAVVTLRCPLSYQRIRLAGKGKHCSHLACFDVATYLESSLRSSAWNCPICDGAVFVHDLRLDRTLQSALDGLGAEVDTVVLFGAGHREWRAACQQKESSLGATDKRSSRRGGSVTRAAHGDSGKGQQAQPQLCVVDDSEEEDAGGDDADVLDMLAVAGGRKRARYEQT</sequence>
<dbReference type="Gene3D" id="3.30.40.10">
    <property type="entry name" value="Zinc/RING finger domain, C3HC4 (zinc finger)"/>
    <property type="match status" value="1"/>
</dbReference>
<keyword evidence="1" id="KW-0479">Metal-binding</keyword>
<dbReference type="PANTHER" id="PTHR10782">
    <property type="entry name" value="ZINC FINGER MIZ DOMAIN-CONTAINING PROTEIN"/>
    <property type="match status" value="1"/>
</dbReference>
<dbReference type="AlphaFoldDB" id="A0A3R7LGZ0"/>
<evidence type="ECO:0000256" key="3">
    <source>
        <dbReference type="ARBA" id="ARBA00022833"/>
    </source>
</evidence>
<dbReference type="PANTHER" id="PTHR10782:SF96">
    <property type="entry name" value="SP-RING-TYPE DOMAIN-CONTAINING PROTEIN"/>
    <property type="match status" value="1"/>
</dbReference>
<dbReference type="InterPro" id="IPR004181">
    <property type="entry name" value="Znf_MIZ"/>
</dbReference>
<dbReference type="OrthoDB" id="27975at2759"/>
<dbReference type="Proteomes" id="UP000284403">
    <property type="component" value="Unassembled WGS sequence"/>
</dbReference>
<feature type="domain" description="SP-RING-type" evidence="6">
    <location>
        <begin position="255"/>
        <end position="339"/>
    </location>
</feature>
<dbReference type="GO" id="GO:0016925">
    <property type="term" value="P:protein sumoylation"/>
    <property type="evidence" value="ECO:0007669"/>
    <property type="project" value="TreeGrafter"/>
</dbReference>
<evidence type="ECO:0000256" key="5">
    <source>
        <dbReference type="SAM" id="MobiDB-lite"/>
    </source>
</evidence>
<dbReference type="GeneID" id="40314342"/>
<accession>A0A3R7LGZ0</accession>
<feature type="region of interest" description="Disordered" evidence="5">
    <location>
        <begin position="180"/>
        <end position="234"/>
    </location>
</feature>
<feature type="compositionally biased region" description="Acidic residues" evidence="5">
    <location>
        <begin position="193"/>
        <end position="216"/>
    </location>
</feature>
<organism evidence="7 8">
    <name type="scientific">Trypanosoma conorhini</name>
    <dbReference type="NCBI Taxonomy" id="83891"/>
    <lineage>
        <taxon>Eukaryota</taxon>
        <taxon>Discoba</taxon>
        <taxon>Euglenozoa</taxon>
        <taxon>Kinetoplastea</taxon>
        <taxon>Metakinetoplastina</taxon>
        <taxon>Trypanosomatida</taxon>
        <taxon>Trypanosomatidae</taxon>
        <taxon>Trypanosoma</taxon>
    </lineage>
</organism>
<keyword evidence="3" id="KW-0862">Zinc</keyword>
<keyword evidence="8" id="KW-1185">Reference proteome</keyword>
<evidence type="ECO:0000313" key="7">
    <source>
        <dbReference type="EMBL" id="RNF27073.1"/>
    </source>
</evidence>
<dbReference type="GO" id="GO:0061665">
    <property type="term" value="F:SUMO ligase activity"/>
    <property type="evidence" value="ECO:0007669"/>
    <property type="project" value="TreeGrafter"/>
</dbReference>
<feature type="compositionally biased region" description="Acidic residues" evidence="5">
    <location>
        <begin position="401"/>
        <end position="415"/>
    </location>
</feature>
<proteinExistence type="predicted"/>
<comment type="caution">
    <text evidence="7">The sequence shown here is derived from an EMBL/GenBank/DDBJ whole genome shotgun (WGS) entry which is preliminary data.</text>
</comment>
<protein>
    <recommendedName>
        <fullName evidence="6">SP-RING-type domain-containing protein</fullName>
    </recommendedName>
</protein>
<dbReference type="EMBL" id="MKKU01000017">
    <property type="protein sequence ID" value="RNF27073.1"/>
    <property type="molecule type" value="Genomic_DNA"/>
</dbReference>
<reference evidence="7 8" key="1">
    <citation type="journal article" date="2018" name="BMC Genomics">
        <title>Genomic comparison of Trypanosoma conorhini and Trypanosoma rangeli to Trypanosoma cruzi strains of high and low virulence.</title>
        <authorList>
            <person name="Bradwell K.R."/>
            <person name="Koparde V.N."/>
            <person name="Matveyev A.V."/>
            <person name="Serrano M.G."/>
            <person name="Alves J.M."/>
            <person name="Parikh H."/>
            <person name="Huang B."/>
            <person name="Lee V."/>
            <person name="Espinosa-Alvarez O."/>
            <person name="Ortiz P.A."/>
            <person name="Costa-Martins A.G."/>
            <person name="Teixeira M.M."/>
            <person name="Buck G.A."/>
        </authorList>
    </citation>
    <scope>NUCLEOTIDE SEQUENCE [LARGE SCALE GENOMIC DNA]</scope>
    <source>
        <strain evidence="7 8">025E</strain>
    </source>
</reference>
<evidence type="ECO:0000256" key="2">
    <source>
        <dbReference type="ARBA" id="ARBA00022771"/>
    </source>
</evidence>